<protein>
    <submittedName>
        <fullName evidence="1">Uncharacterized protein</fullName>
    </submittedName>
</protein>
<proteinExistence type="predicted"/>
<sequence>MEGYQSNRHKRRKRKRWSIQREANHVCGKVGHTIVNCFYRYDESYVGPYTNENKNSILYFDNGASHHVTCINLINSKISMIHDGKNSLMVGNCEKLNIRADYITYINIYIQG</sequence>
<accession>A0A371E3N5</accession>
<name>A0A371E3N5_MUCPR</name>
<reference evidence="1" key="1">
    <citation type="submission" date="2018-05" db="EMBL/GenBank/DDBJ databases">
        <title>Draft genome of Mucuna pruriens seed.</title>
        <authorList>
            <person name="Nnadi N.E."/>
            <person name="Vos R."/>
            <person name="Hasami M.H."/>
            <person name="Devisetty U.K."/>
            <person name="Aguiy J.C."/>
        </authorList>
    </citation>
    <scope>NUCLEOTIDE SEQUENCE [LARGE SCALE GENOMIC DNA]</scope>
    <source>
        <strain evidence="1">JCA_2017</strain>
    </source>
</reference>
<evidence type="ECO:0000313" key="2">
    <source>
        <dbReference type="Proteomes" id="UP000257109"/>
    </source>
</evidence>
<dbReference type="Proteomes" id="UP000257109">
    <property type="component" value="Unassembled WGS sequence"/>
</dbReference>
<organism evidence="1 2">
    <name type="scientific">Mucuna pruriens</name>
    <name type="common">Velvet bean</name>
    <name type="synonym">Dolichos pruriens</name>
    <dbReference type="NCBI Taxonomy" id="157652"/>
    <lineage>
        <taxon>Eukaryota</taxon>
        <taxon>Viridiplantae</taxon>
        <taxon>Streptophyta</taxon>
        <taxon>Embryophyta</taxon>
        <taxon>Tracheophyta</taxon>
        <taxon>Spermatophyta</taxon>
        <taxon>Magnoliopsida</taxon>
        <taxon>eudicotyledons</taxon>
        <taxon>Gunneridae</taxon>
        <taxon>Pentapetalae</taxon>
        <taxon>rosids</taxon>
        <taxon>fabids</taxon>
        <taxon>Fabales</taxon>
        <taxon>Fabaceae</taxon>
        <taxon>Papilionoideae</taxon>
        <taxon>50 kb inversion clade</taxon>
        <taxon>NPAAA clade</taxon>
        <taxon>indigoferoid/millettioid clade</taxon>
        <taxon>Phaseoleae</taxon>
        <taxon>Mucuna</taxon>
    </lineage>
</organism>
<dbReference type="EMBL" id="QJKJ01016689">
    <property type="protein sequence ID" value="RDX60649.1"/>
    <property type="molecule type" value="Genomic_DNA"/>
</dbReference>
<keyword evidence="2" id="KW-1185">Reference proteome</keyword>
<evidence type="ECO:0000313" key="1">
    <source>
        <dbReference type="EMBL" id="RDX60649.1"/>
    </source>
</evidence>
<comment type="caution">
    <text evidence="1">The sequence shown here is derived from an EMBL/GenBank/DDBJ whole genome shotgun (WGS) entry which is preliminary data.</text>
</comment>
<gene>
    <name evidence="1" type="ORF">CR513_61190</name>
</gene>
<dbReference type="OrthoDB" id="1845088at2759"/>
<dbReference type="AlphaFoldDB" id="A0A371E3N5"/>
<feature type="non-terminal residue" evidence="1">
    <location>
        <position position="112"/>
    </location>
</feature>
<feature type="non-terminal residue" evidence="1">
    <location>
        <position position="1"/>
    </location>
</feature>